<dbReference type="PIRSF" id="PIRSF006493">
    <property type="entry name" value="Prok_Ku"/>
    <property type="match status" value="1"/>
</dbReference>
<dbReference type="GO" id="GO:0006303">
    <property type="term" value="P:double-strand break repair via nonhomologous end joining"/>
    <property type="evidence" value="ECO:0007669"/>
    <property type="project" value="UniProtKB-UniRule"/>
</dbReference>
<name>A0A2U3LSM2_9FIRM</name>
<evidence type="ECO:0000256" key="3">
    <source>
        <dbReference type="ARBA" id="ARBA00023172"/>
    </source>
</evidence>
<feature type="compositionally biased region" description="Basic and acidic residues" evidence="6">
    <location>
        <begin position="265"/>
        <end position="278"/>
    </location>
</feature>
<dbReference type="AlphaFoldDB" id="A0A2U3LSM2"/>
<feature type="domain" description="Ku" evidence="7">
    <location>
        <begin position="52"/>
        <end position="180"/>
    </location>
</feature>
<dbReference type="Proteomes" id="UP000238916">
    <property type="component" value="Unassembled WGS sequence"/>
</dbReference>
<dbReference type="HAMAP" id="MF_01875">
    <property type="entry name" value="Prokaryotic_Ku"/>
    <property type="match status" value="1"/>
</dbReference>
<protein>
    <recommendedName>
        <fullName evidence="5">Non-homologous end joining protein Ku</fullName>
    </recommendedName>
</protein>
<feature type="compositionally biased region" description="Basic residues" evidence="6">
    <location>
        <begin position="300"/>
        <end position="311"/>
    </location>
</feature>
<gene>
    <name evidence="5 8" type="primary">ku</name>
    <name evidence="8" type="ORF">SBF1_800025</name>
</gene>
<dbReference type="InterPro" id="IPR016194">
    <property type="entry name" value="SPOC-like_C_dom_sf"/>
</dbReference>
<dbReference type="InterPro" id="IPR009187">
    <property type="entry name" value="Prok_Ku"/>
</dbReference>
<evidence type="ECO:0000259" key="7">
    <source>
        <dbReference type="SMART" id="SM00559"/>
    </source>
</evidence>
<dbReference type="FunFam" id="2.40.290.10:FF:000004">
    <property type="entry name" value="Non-homologous end joining protein Ku"/>
    <property type="match status" value="1"/>
</dbReference>
<dbReference type="SMART" id="SM00559">
    <property type="entry name" value="Ku78"/>
    <property type="match status" value="1"/>
</dbReference>
<evidence type="ECO:0000256" key="5">
    <source>
        <dbReference type="HAMAP-Rule" id="MF_01875"/>
    </source>
</evidence>
<organism evidence="8 9">
    <name type="scientific">Candidatus Desulfosporosinus infrequens</name>
    <dbReference type="NCBI Taxonomy" id="2043169"/>
    <lineage>
        <taxon>Bacteria</taxon>
        <taxon>Bacillati</taxon>
        <taxon>Bacillota</taxon>
        <taxon>Clostridia</taxon>
        <taxon>Eubacteriales</taxon>
        <taxon>Desulfitobacteriaceae</taxon>
        <taxon>Desulfosporosinus</taxon>
    </lineage>
</organism>
<sequence length="311" mass="35627">MHTIWKGSISFGLVNVPVKMHAATESQEFQFNYLHKACNHRIRSIKKCPVCDREVDAADLVKGYEYEKDRYVVLSDEDLASLEQPMSRSIDILDFIDLKEIDPIYYQKSYYLSPEETAQKAYRLLCQAMEESGKVAVARVTMRSKQYLACLRVFEQALVMETMHYPKEIRHMDTVGERVVPTEVELTMARQLIDNLAHPFEPEKYHDELHEQMAQLIESRVAGEIFEMEAPTKGRKVVDLMEALRASIVLTEKEKGELELDEASDEGKGVQDEVKKAPTESIETGLDQPSKEKPKSTLIPRKRTTKRAKGA</sequence>
<dbReference type="OrthoDB" id="9795084at2"/>
<dbReference type="GO" id="GO:0006310">
    <property type="term" value="P:DNA recombination"/>
    <property type="evidence" value="ECO:0007669"/>
    <property type="project" value="UniProtKB-KW"/>
</dbReference>
<reference evidence="9" key="1">
    <citation type="submission" date="2018-02" db="EMBL/GenBank/DDBJ databases">
        <authorList>
            <person name="Hausmann B."/>
        </authorList>
    </citation>
    <scope>NUCLEOTIDE SEQUENCE [LARGE SCALE GENOMIC DNA]</scope>
    <source>
        <strain evidence="9">Peat soil MAG SbF1</strain>
    </source>
</reference>
<dbReference type="GO" id="GO:0003690">
    <property type="term" value="F:double-stranded DNA binding"/>
    <property type="evidence" value="ECO:0007669"/>
    <property type="project" value="UniProtKB-UniRule"/>
</dbReference>
<comment type="function">
    <text evidence="5">With LigD forms a non-homologous end joining (NHEJ) DNA repair enzyme, which repairs dsDNA breaks with reduced fidelity. Binds linear dsDNA with 5'- and 3'- overhangs but not closed circular dsDNA nor ssDNA. Recruits and stimulates the ligase activity of LigD.</text>
</comment>
<evidence type="ECO:0000256" key="6">
    <source>
        <dbReference type="SAM" id="MobiDB-lite"/>
    </source>
</evidence>
<keyword evidence="3 5" id="KW-0233">DNA recombination</keyword>
<dbReference type="EMBL" id="OMOF01000779">
    <property type="protein sequence ID" value="SPF54927.1"/>
    <property type="molecule type" value="Genomic_DNA"/>
</dbReference>
<comment type="similarity">
    <text evidence="5">Belongs to the prokaryotic Ku family.</text>
</comment>
<dbReference type="Pfam" id="PF02735">
    <property type="entry name" value="Ku"/>
    <property type="match status" value="1"/>
</dbReference>
<dbReference type="Gene3D" id="2.40.290.10">
    <property type="match status" value="1"/>
</dbReference>
<dbReference type="InterPro" id="IPR006164">
    <property type="entry name" value="DNA_bd_Ku70/Ku80"/>
</dbReference>
<dbReference type="PANTHER" id="PTHR41251">
    <property type="entry name" value="NON-HOMOLOGOUS END JOINING PROTEIN KU"/>
    <property type="match status" value="1"/>
</dbReference>
<proteinExistence type="inferred from homology"/>
<feature type="region of interest" description="Disordered" evidence="6">
    <location>
        <begin position="257"/>
        <end position="311"/>
    </location>
</feature>
<dbReference type="NCBIfam" id="TIGR02772">
    <property type="entry name" value="Ku_bact"/>
    <property type="match status" value="1"/>
</dbReference>
<evidence type="ECO:0000256" key="2">
    <source>
        <dbReference type="ARBA" id="ARBA00023125"/>
    </source>
</evidence>
<dbReference type="SUPFAM" id="SSF100939">
    <property type="entry name" value="SPOC domain-like"/>
    <property type="match status" value="1"/>
</dbReference>
<keyword evidence="2 5" id="KW-0238">DNA-binding</keyword>
<dbReference type="PANTHER" id="PTHR41251:SF1">
    <property type="entry name" value="NON-HOMOLOGOUS END JOINING PROTEIN KU"/>
    <property type="match status" value="1"/>
</dbReference>
<accession>A0A2U3LSM2</accession>
<dbReference type="CDD" id="cd00789">
    <property type="entry name" value="KU_like"/>
    <property type="match status" value="1"/>
</dbReference>
<evidence type="ECO:0000256" key="4">
    <source>
        <dbReference type="ARBA" id="ARBA00023204"/>
    </source>
</evidence>
<comment type="subunit">
    <text evidence="5">Homodimer. Interacts with LigD.</text>
</comment>
<keyword evidence="1 5" id="KW-0227">DNA damage</keyword>
<keyword evidence="4 5" id="KW-0234">DNA repair</keyword>
<evidence type="ECO:0000256" key="1">
    <source>
        <dbReference type="ARBA" id="ARBA00022763"/>
    </source>
</evidence>
<evidence type="ECO:0000313" key="8">
    <source>
        <dbReference type="EMBL" id="SPF54927.1"/>
    </source>
</evidence>
<evidence type="ECO:0000313" key="9">
    <source>
        <dbReference type="Proteomes" id="UP000238916"/>
    </source>
</evidence>